<evidence type="ECO:0000256" key="2">
    <source>
        <dbReference type="SAM" id="MobiDB-lite"/>
    </source>
</evidence>
<keyword evidence="7" id="KW-1185">Reference proteome</keyword>
<comment type="subcellular location">
    <subcellularLocation>
        <location evidence="1">Peroxisome membrane</location>
    </subcellularLocation>
</comment>
<sequence>MTRNQVYEAAKIYLRTKIGPNADRVRAHKTPKHENINVSIEKDEEINDVYSVAQLKWRLVSVEPQERHGAVKLYTRDCPCGSDDDGYGYGGGDPTPTVTSTQPVAANEDGKQQPSSTRPPQAAVQNLQPASAPSNSMTKKGYLSFHWTHAVIAVGFLAASGAGTAVLFKKSIIPRLKSWMRKVVMEEEDEQGIGKGKPSLAEEAAVAAKAAAAAAADVARASQEMLASKSEEKRYFEELTSLLNYQVREMKSMTSAIEKLEGSNTVAFHHILLNPLSRLFPFTFPFTFKVESLYLSYRLFVF</sequence>
<dbReference type="GO" id="GO:0005102">
    <property type="term" value="F:signaling receptor binding"/>
    <property type="evidence" value="ECO:0007669"/>
    <property type="project" value="TreeGrafter"/>
</dbReference>
<evidence type="ECO:0000259" key="4">
    <source>
        <dbReference type="Pfam" id="PF14363"/>
    </source>
</evidence>
<dbReference type="Pfam" id="PF14363">
    <property type="entry name" value="AAA_assoc"/>
    <property type="match status" value="1"/>
</dbReference>
<comment type="caution">
    <text evidence="6">The sequence shown here is derived from an EMBL/GenBank/DDBJ whole genome shotgun (WGS) entry which is preliminary data.</text>
</comment>
<feature type="domain" description="AAA-type ATPase N-terminal" evidence="4">
    <location>
        <begin position="2"/>
        <end position="60"/>
    </location>
</feature>
<keyword evidence="1" id="KW-0576">Peroxisome</keyword>
<reference evidence="6" key="1">
    <citation type="submission" date="2023-12" db="EMBL/GenBank/DDBJ databases">
        <title>Genome assembly of Anisodus tanguticus.</title>
        <authorList>
            <person name="Wang Y.-J."/>
        </authorList>
    </citation>
    <scope>NUCLEOTIDE SEQUENCE</scope>
    <source>
        <strain evidence="6">KB-2021</strain>
        <tissue evidence="6">Leaf</tissue>
    </source>
</reference>
<accession>A0AAE1SIY5</accession>
<keyword evidence="3" id="KW-1133">Transmembrane helix</keyword>
<name>A0AAE1SIY5_9SOLA</name>
<feature type="transmembrane region" description="Helical" evidence="3">
    <location>
        <begin position="147"/>
        <end position="168"/>
    </location>
</feature>
<dbReference type="InterPro" id="IPR054154">
    <property type="entry name" value="PEX14-like_M_plants"/>
</dbReference>
<feature type="compositionally biased region" description="Polar residues" evidence="2">
    <location>
        <begin position="112"/>
        <end position="135"/>
    </location>
</feature>
<evidence type="ECO:0000313" key="6">
    <source>
        <dbReference type="EMBL" id="KAK4370830.1"/>
    </source>
</evidence>
<dbReference type="GO" id="GO:1990429">
    <property type="term" value="C:peroxisomal importomer complex"/>
    <property type="evidence" value="ECO:0007669"/>
    <property type="project" value="TreeGrafter"/>
</dbReference>
<evidence type="ECO:0000259" key="5">
    <source>
        <dbReference type="Pfam" id="PF23020"/>
    </source>
</evidence>
<dbReference type="GO" id="GO:0016560">
    <property type="term" value="P:protein import into peroxisome matrix, docking"/>
    <property type="evidence" value="ECO:0007669"/>
    <property type="project" value="UniProtKB-UniRule"/>
</dbReference>
<dbReference type="PANTHER" id="PTHR23058">
    <property type="entry name" value="PEROXISOMAL MEMBRANE PROTEIN PEX14"/>
    <property type="match status" value="1"/>
</dbReference>
<evidence type="ECO:0000313" key="7">
    <source>
        <dbReference type="Proteomes" id="UP001291623"/>
    </source>
</evidence>
<evidence type="ECO:0000256" key="3">
    <source>
        <dbReference type="SAM" id="Phobius"/>
    </source>
</evidence>
<dbReference type="AlphaFoldDB" id="A0AAE1SIY5"/>
<comment type="function">
    <text evidence="1">Component of the PEX13-PEX14 docking complex, a translocon channel that specifically mediates the import of peroxisomal cargo proteins bound to PEX5 receptor. The PEX13-PEX14 docking complex forms a large import pore which can be opened to a diameter of about 9 nm. Mechanistically, PEX5 receptor along with cargo proteins associates with the PEX14 subunit of the PEX13-PEX14 docking complex in the cytosol, leading to the insertion of the receptor into the organelle membrane with the concomitant translocation of the cargo into the peroxisome matrix.</text>
</comment>
<dbReference type="InterPro" id="IPR025655">
    <property type="entry name" value="PEX14"/>
</dbReference>
<dbReference type="Pfam" id="PF23020">
    <property type="entry name" value="PEX14-like_2nd"/>
    <property type="match status" value="1"/>
</dbReference>
<dbReference type="PANTHER" id="PTHR23058:SF0">
    <property type="entry name" value="PEROXISOMAL MEMBRANE PROTEIN PEX14"/>
    <property type="match status" value="1"/>
</dbReference>
<protein>
    <recommendedName>
        <fullName evidence="1">Peroxisomal membrane protein PEX14</fullName>
    </recommendedName>
    <alternativeName>
        <fullName evidence="1">Peroxin-14</fullName>
    </alternativeName>
</protein>
<feature type="domain" description="Peroxisomal membrane protein PEX14 central plants" evidence="5">
    <location>
        <begin position="144"/>
        <end position="261"/>
    </location>
</feature>
<keyword evidence="3" id="KW-0812">Transmembrane</keyword>
<gene>
    <name evidence="6" type="ORF">RND71_010305</name>
</gene>
<keyword evidence="1 3" id="KW-0472">Membrane</keyword>
<feature type="region of interest" description="Disordered" evidence="2">
    <location>
        <begin position="85"/>
        <end position="135"/>
    </location>
</feature>
<comment type="similarity">
    <text evidence="1">Belongs to the peroxin-14 family.</text>
</comment>
<keyword evidence="1" id="KW-0653">Protein transport</keyword>
<proteinExistence type="inferred from homology"/>
<organism evidence="6 7">
    <name type="scientific">Anisodus tanguticus</name>
    <dbReference type="NCBI Taxonomy" id="243964"/>
    <lineage>
        <taxon>Eukaryota</taxon>
        <taxon>Viridiplantae</taxon>
        <taxon>Streptophyta</taxon>
        <taxon>Embryophyta</taxon>
        <taxon>Tracheophyta</taxon>
        <taxon>Spermatophyta</taxon>
        <taxon>Magnoliopsida</taxon>
        <taxon>eudicotyledons</taxon>
        <taxon>Gunneridae</taxon>
        <taxon>Pentapetalae</taxon>
        <taxon>asterids</taxon>
        <taxon>lamiids</taxon>
        <taxon>Solanales</taxon>
        <taxon>Solanaceae</taxon>
        <taxon>Solanoideae</taxon>
        <taxon>Hyoscyameae</taxon>
        <taxon>Anisodus</taxon>
    </lineage>
</organism>
<keyword evidence="1" id="KW-0813">Transport</keyword>
<dbReference type="EMBL" id="JAVYJV010000005">
    <property type="protein sequence ID" value="KAK4370830.1"/>
    <property type="molecule type" value="Genomic_DNA"/>
</dbReference>
<evidence type="ECO:0000256" key="1">
    <source>
        <dbReference type="RuleBase" id="RU367032"/>
    </source>
</evidence>
<dbReference type="GO" id="GO:0005778">
    <property type="term" value="C:peroxisomal membrane"/>
    <property type="evidence" value="ECO:0007669"/>
    <property type="project" value="UniProtKB-SubCell"/>
</dbReference>
<dbReference type="InterPro" id="IPR025753">
    <property type="entry name" value="AAA_N_dom"/>
</dbReference>
<dbReference type="Proteomes" id="UP001291623">
    <property type="component" value="Unassembled WGS sequence"/>
</dbReference>